<dbReference type="Proteomes" id="UP000268291">
    <property type="component" value="Unassembled WGS sequence"/>
</dbReference>
<protein>
    <submittedName>
        <fullName evidence="3">BLUF domain-containing protein</fullName>
    </submittedName>
    <submittedName>
        <fullName evidence="2">FAD-dependent sensor of blue light</fullName>
    </submittedName>
</protein>
<dbReference type="SMART" id="SM01034">
    <property type="entry name" value="BLUF"/>
    <property type="match status" value="1"/>
</dbReference>
<dbReference type="EMBL" id="RZGY01000002">
    <property type="protein sequence ID" value="RUQ84786.1"/>
    <property type="molecule type" value="Genomic_DNA"/>
</dbReference>
<reference evidence="2 4" key="1">
    <citation type="submission" date="2018-03" db="EMBL/GenBank/DDBJ databases">
        <title>Genomic Encyclopedia of Archaeal and Bacterial Type Strains, Phase II (KMG-II): from individual species to whole genera.</title>
        <authorList>
            <person name="Goeker M."/>
        </authorList>
    </citation>
    <scope>NUCLEOTIDE SEQUENCE [LARGE SCALE GENOMIC DNA]</scope>
    <source>
        <strain evidence="2 4">DSM 21548</strain>
    </source>
</reference>
<evidence type="ECO:0000313" key="5">
    <source>
        <dbReference type="Proteomes" id="UP000268291"/>
    </source>
</evidence>
<accession>A0A2P8GU27</accession>
<reference evidence="3 5" key="2">
    <citation type="submission" date="2018-12" db="EMBL/GenBank/DDBJ databases">
        <authorList>
            <person name="hu s."/>
            <person name="Xu Y."/>
            <person name="Xu B."/>
            <person name="Li F."/>
        </authorList>
    </citation>
    <scope>NUCLEOTIDE SEQUENCE [LARGE SCALE GENOMIC DNA]</scope>
    <source>
        <strain evidence="3 5">KSW2-17</strain>
    </source>
</reference>
<evidence type="ECO:0000313" key="4">
    <source>
        <dbReference type="Proteomes" id="UP000241203"/>
    </source>
</evidence>
<dbReference type="PROSITE" id="PS50925">
    <property type="entry name" value="BLUF"/>
    <property type="match status" value="1"/>
</dbReference>
<evidence type="ECO:0000313" key="2">
    <source>
        <dbReference type="EMBL" id="PSL37478.1"/>
    </source>
</evidence>
<dbReference type="InterPro" id="IPR007024">
    <property type="entry name" value="BLUF_domain"/>
</dbReference>
<dbReference type="Pfam" id="PF04940">
    <property type="entry name" value="BLUF"/>
    <property type="match status" value="1"/>
</dbReference>
<evidence type="ECO:0000259" key="1">
    <source>
        <dbReference type="PROSITE" id="PS50925"/>
    </source>
</evidence>
<dbReference type="GO" id="GO:0009882">
    <property type="term" value="F:blue light photoreceptor activity"/>
    <property type="evidence" value="ECO:0007669"/>
    <property type="project" value="InterPro"/>
</dbReference>
<dbReference type="Proteomes" id="UP000241203">
    <property type="component" value="Unassembled WGS sequence"/>
</dbReference>
<comment type="caution">
    <text evidence="2">The sequence shown here is derived from an EMBL/GenBank/DDBJ whole genome shotgun (WGS) entry which is preliminary data.</text>
</comment>
<organism evidence="2 4">
    <name type="scientific">Labedella gwakjiensis</name>
    <dbReference type="NCBI Taxonomy" id="390269"/>
    <lineage>
        <taxon>Bacteria</taxon>
        <taxon>Bacillati</taxon>
        <taxon>Actinomycetota</taxon>
        <taxon>Actinomycetes</taxon>
        <taxon>Micrococcales</taxon>
        <taxon>Microbacteriaceae</taxon>
        <taxon>Labedella</taxon>
    </lineage>
</organism>
<dbReference type="SUPFAM" id="SSF54975">
    <property type="entry name" value="Acylphosphatase/BLUF domain-like"/>
    <property type="match status" value="1"/>
</dbReference>
<dbReference type="GO" id="GO:0071949">
    <property type="term" value="F:FAD binding"/>
    <property type="evidence" value="ECO:0007669"/>
    <property type="project" value="InterPro"/>
</dbReference>
<feature type="domain" description="BLUF" evidence="1">
    <location>
        <begin position="1"/>
        <end position="92"/>
    </location>
</feature>
<dbReference type="AlphaFoldDB" id="A0A2P8GU27"/>
<keyword evidence="5" id="KW-1185">Reference proteome</keyword>
<gene>
    <name evidence="2" type="ORF">CLV49_1085</name>
    <name evidence="3" type="ORF">ELQ93_14460</name>
</gene>
<evidence type="ECO:0000313" key="3">
    <source>
        <dbReference type="EMBL" id="RUQ84786.1"/>
    </source>
</evidence>
<dbReference type="RefSeq" id="WP_106562614.1">
    <property type="nucleotide sequence ID" value="NZ_PYAU01000001.1"/>
</dbReference>
<proteinExistence type="predicted"/>
<dbReference type="InterPro" id="IPR036046">
    <property type="entry name" value="Acylphosphatase-like_dom_sf"/>
</dbReference>
<name>A0A2P8GU27_9MICO</name>
<dbReference type="Gene3D" id="3.30.70.100">
    <property type="match status" value="1"/>
</dbReference>
<dbReference type="EMBL" id="PYAU01000001">
    <property type="protein sequence ID" value="PSL37478.1"/>
    <property type="molecule type" value="Genomic_DNA"/>
</dbReference>
<dbReference type="OrthoDB" id="196105at2"/>
<sequence length="139" mass="15724">MLSIVYSSKATEAFEEAHLVDVLLRSRRNNRRLALSGMLIYRDGYFLQAIEGPEAELRERMTRIAADPRHSDIAVLLEETIDERMFPAWTMGFQETDAQAGDPAPGLQAVFDDIAAGRDPVETVPSLREVIRRFQSDSR</sequence>